<name>F9Y880_KETVW</name>
<comment type="similarity">
    <text evidence="2">Belongs to the membrane fusion protein (MFP) (TC 8.A.1) family.</text>
</comment>
<dbReference type="PANTHER" id="PTHR30158:SF3">
    <property type="entry name" value="MULTIDRUG EFFLUX PUMP SUBUNIT ACRA-RELATED"/>
    <property type="match status" value="1"/>
</dbReference>
<dbReference type="Gene3D" id="1.10.287.470">
    <property type="entry name" value="Helix hairpin bin"/>
    <property type="match status" value="1"/>
</dbReference>
<comment type="subcellular location">
    <subcellularLocation>
        <location evidence="1">Cell envelope</location>
    </subcellularLocation>
</comment>
<dbReference type="Gene3D" id="2.40.50.100">
    <property type="match status" value="1"/>
</dbReference>
<keyword evidence="10" id="KW-1185">Reference proteome</keyword>
<dbReference type="PATRIC" id="fig|759362.5.peg.2640"/>
<feature type="signal peptide" evidence="4">
    <location>
        <begin position="1"/>
        <end position="26"/>
    </location>
</feature>
<evidence type="ECO:0000256" key="2">
    <source>
        <dbReference type="ARBA" id="ARBA00009477"/>
    </source>
</evidence>
<accession>F9Y880</accession>
<dbReference type="RefSeq" id="WP_014538123.1">
    <property type="nucleotide sequence ID" value="NC_017384.1"/>
</dbReference>
<evidence type="ECO:0000313" key="10">
    <source>
        <dbReference type="Proteomes" id="UP000000692"/>
    </source>
</evidence>
<feature type="domain" description="Multidrug resistance protein MdtA-like alpha-helical hairpin" evidence="5">
    <location>
        <begin position="106"/>
        <end position="174"/>
    </location>
</feature>
<feature type="chain" id="PRO_5003391901" evidence="4">
    <location>
        <begin position="27"/>
        <end position="396"/>
    </location>
</feature>
<dbReference type="AlphaFoldDB" id="F9Y880"/>
<dbReference type="EMBL" id="CP002018">
    <property type="protein sequence ID" value="AEM42366.1"/>
    <property type="molecule type" value="Genomic_DNA"/>
</dbReference>
<evidence type="ECO:0000313" key="9">
    <source>
        <dbReference type="EMBL" id="AEM42366.1"/>
    </source>
</evidence>
<evidence type="ECO:0000256" key="1">
    <source>
        <dbReference type="ARBA" id="ARBA00004196"/>
    </source>
</evidence>
<feature type="domain" description="Multidrug resistance protein MdtA-like C-terminal permuted SH3" evidence="8">
    <location>
        <begin position="302"/>
        <end position="363"/>
    </location>
</feature>
<dbReference type="InterPro" id="IPR058627">
    <property type="entry name" value="MdtA-like_C"/>
</dbReference>
<proteinExistence type="inferred from homology"/>
<dbReference type="Gene3D" id="2.40.30.170">
    <property type="match status" value="1"/>
</dbReference>
<evidence type="ECO:0000259" key="7">
    <source>
        <dbReference type="Pfam" id="PF25944"/>
    </source>
</evidence>
<dbReference type="KEGG" id="kvl:KVU_2527"/>
<dbReference type="InterPro" id="IPR006143">
    <property type="entry name" value="RND_pump_MFP"/>
</dbReference>
<organism evidence="9 10">
    <name type="scientific">Ketogulonicigenium vulgare (strain WSH-001)</name>
    <dbReference type="NCBI Taxonomy" id="759362"/>
    <lineage>
        <taxon>Bacteria</taxon>
        <taxon>Pseudomonadati</taxon>
        <taxon>Pseudomonadota</taxon>
        <taxon>Alphaproteobacteria</taxon>
        <taxon>Rhodobacterales</taxon>
        <taxon>Roseobacteraceae</taxon>
        <taxon>Ketogulonicigenium</taxon>
    </lineage>
</organism>
<dbReference type="Pfam" id="PF25917">
    <property type="entry name" value="BSH_RND"/>
    <property type="match status" value="1"/>
</dbReference>
<dbReference type="Gene3D" id="2.40.420.20">
    <property type="match status" value="1"/>
</dbReference>
<dbReference type="SUPFAM" id="SSF111369">
    <property type="entry name" value="HlyD-like secretion proteins"/>
    <property type="match status" value="1"/>
</dbReference>
<sequence length="396" mass="41637">MKPIAPLTRLIAALTAVTLFATAATAQPMGGRPQAGPTEVGVVTAQRETVPLTEIIPGRAVAFQENAVRPRVNGMITEIIYTPGQTVTPGTPLFRIESDVYEAAVLSAEASLTQATTTRDNATVNVQRLEQLSSNNTGTRTDLDTARATLATAEAALVTAQNNLDDARRELGWTTVTSPIQGIAGLPAVTIGDIVTANQTTGLVTVTRIDPIYVDLTEPAARLLSVRSRIEQGLLSRTDRVDVTLTLDDGQSSSYRGSLVAPGVSVSQTTASQTIRFQFDNPGGRILPGMFVRGDITVGTTDAILVPQRATSRANDGSLTVWVVGEGNKSQQLTLTSLGVTRNAWIVTSGIEEGAQIMVDGLNNMAAGRDVIPVPVTINELGLIEDMIPASAQAGN</sequence>
<feature type="coiled-coil region" evidence="3">
    <location>
        <begin position="112"/>
        <end position="170"/>
    </location>
</feature>
<dbReference type="GO" id="GO:0022857">
    <property type="term" value="F:transmembrane transporter activity"/>
    <property type="evidence" value="ECO:0007669"/>
    <property type="project" value="InterPro"/>
</dbReference>
<dbReference type="GO" id="GO:0046677">
    <property type="term" value="P:response to antibiotic"/>
    <property type="evidence" value="ECO:0007669"/>
    <property type="project" value="TreeGrafter"/>
</dbReference>
<dbReference type="InterPro" id="IPR058625">
    <property type="entry name" value="MdtA-like_BSH"/>
</dbReference>
<dbReference type="InterPro" id="IPR058624">
    <property type="entry name" value="MdtA-like_HH"/>
</dbReference>
<evidence type="ECO:0000256" key="4">
    <source>
        <dbReference type="SAM" id="SignalP"/>
    </source>
</evidence>
<evidence type="ECO:0000259" key="6">
    <source>
        <dbReference type="Pfam" id="PF25917"/>
    </source>
</evidence>
<reference evidence="9 10" key="1">
    <citation type="journal article" date="2011" name="J. Bacteriol.">
        <title>Complete genome sequence of the industrial strain Ketogulonicigenium vulgare WSH-001.</title>
        <authorList>
            <person name="Liu L."/>
            <person name="Li Y."/>
            <person name="Zhang J."/>
            <person name="Zhou Z."/>
            <person name="Liu J."/>
            <person name="Li X."/>
            <person name="Zhou J."/>
            <person name="Du G."/>
            <person name="Wang L."/>
            <person name="Chen J."/>
        </authorList>
    </citation>
    <scope>NUCLEOTIDE SEQUENCE [LARGE SCALE GENOMIC DNA]</scope>
    <source>
        <strain evidence="9 10">WSH-001</strain>
    </source>
</reference>
<feature type="domain" description="Multidrug resistance protein MdtA-like barrel-sandwich hybrid" evidence="6">
    <location>
        <begin position="67"/>
        <end position="207"/>
    </location>
</feature>
<dbReference type="Pfam" id="PF25876">
    <property type="entry name" value="HH_MFP_RND"/>
    <property type="match status" value="1"/>
</dbReference>
<dbReference type="Pfam" id="PF25967">
    <property type="entry name" value="RND-MFP_C"/>
    <property type="match status" value="1"/>
</dbReference>
<dbReference type="InterPro" id="IPR058626">
    <property type="entry name" value="MdtA-like_b-barrel"/>
</dbReference>
<dbReference type="GO" id="GO:0030313">
    <property type="term" value="C:cell envelope"/>
    <property type="evidence" value="ECO:0007669"/>
    <property type="project" value="UniProtKB-SubCell"/>
</dbReference>
<feature type="domain" description="Multidrug resistance protein MdtA-like beta-barrel" evidence="7">
    <location>
        <begin position="211"/>
        <end position="299"/>
    </location>
</feature>
<dbReference type="PANTHER" id="PTHR30158">
    <property type="entry name" value="ACRA/E-RELATED COMPONENT OF DRUG EFFLUX TRANSPORTER"/>
    <property type="match status" value="1"/>
</dbReference>
<dbReference type="OrthoDB" id="7811737at2"/>
<keyword evidence="3" id="KW-0175">Coiled coil</keyword>
<dbReference type="HOGENOM" id="CLU_018816_2_1_5"/>
<dbReference type="Pfam" id="PF25944">
    <property type="entry name" value="Beta-barrel_RND"/>
    <property type="match status" value="1"/>
</dbReference>
<dbReference type="NCBIfam" id="TIGR01730">
    <property type="entry name" value="RND_mfp"/>
    <property type="match status" value="1"/>
</dbReference>
<evidence type="ECO:0000259" key="8">
    <source>
        <dbReference type="Pfam" id="PF25967"/>
    </source>
</evidence>
<evidence type="ECO:0000259" key="5">
    <source>
        <dbReference type="Pfam" id="PF25876"/>
    </source>
</evidence>
<protein>
    <submittedName>
        <fullName evidence="9">Efflux transporter, RND family, MFP subunit</fullName>
    </submittedName>
</protein>
<dbReference type="Proteomes" id="UP000000692">
    <property type="component" value="Chromosome"/>
</dbReference>
<keyword evidence="4" id="KW-0732">Signal</keyword>
<evidence type="ECO:0000256" key="3">
    <source>
        <dbReference type="SAM" id="Coils"/>
    </source>
</evidence>
<dbReference type="GO" id="GO:0005886">
    <property type="term" value="C:plasma membrane"/>
    <property type="evidence" value="ECO:0007669"/>
    <property type="project" value="TreeGrafter"/>
</dbReference>
<dbReference type="eggNOG" id="COG0845">
    <property type="taxonomic scope" value="Bacteria"/>
</dbReference>
<gene>
    <name evidence="9" type="primary">acrA</name>
    <name evidence="9" type="ordered locus">KVU_2527</name>
</gene>